<dbReference type="AlphaFoldDB" id="S7XR52"/>
<dbReference type="VEuPathDB" id="MicrosporidiaDB:SLOPH_2582"/>
<keyword evidence="2" id="KW-1185">Reference proteome</keyword>
<gene>
    <name evidence="1" type="ORF">SLOPH_2582</name>
</gene>
<comment type="caution">
    <text evidence="1">The sequence shown here is derived from an EMBL/GenBank/DDBJ whole genome shotgun (WGS) entry which is preliminary data.</text>
</comment>
<dbReference type="HOGENOM" id="CLU_834635_0_0_1"/>
<evidence type="ECO:0000313" key="1">
    <source>
        <dbReference type="EMBL" id="EPR78443.1"/>
    </source>
</evidence>
<proteinExistence type="predicted"/>
<protein>
    <submittedName>
        <fullName evidence="1">Uncharacterized protein</fullName>
    </submittedName>
</protein>
<dbReference type="InParanoid" id="S7XR52"/>
<name>S7XR52_SPRLO</name>
<dbReference type="Proteomes" id="UP000014978">
    <property type="component" value="Unassembled WGS sequence"/>
</dbReference>
<organism evidence="1 2">
    <name type="scientific">Spraguea lophii (strain 42_110)</name>
    <name type="common">Microsporidian parasite</name>
    <dbReference type="NCBI Taxonomy" id="1358809"/>
    <lineage>
        <taxon>Eukaryota</taxon>
        <taxon>Fungi</taxon>
        <taxon>Fungi incertae sedis</taxon>
        <taxon>Microsporidia</taxon>
        <taxon>Spragueidae</taxon>
        <taxon>Spraguea</taxon>
    </lineage>
</organism>
<evidence type="ECO:0000313" key="2">
    <source>
        <dbReference type="Proteomes" id="UP000014978"/>
    </source>
</evidence>
<accession>S7XR52</accession>
<reference evidence="2" key="1">
    <citation type="journal article" date="2013" name="PLoS Genet.">
        <title>The genome of Spraguea lophii and the basis of host-microsporidian interactions.</title>
        <authorList>
            <person name="Campbell S.E."/>
            <person name="Williams T.A."/>
            <person name="Yousuf A."/>
            <person name="Soanes D.M."/>
            <person name="Paszkiewicz K.H."/>
            <person name="Williams B.A.P."/>
        </authorList>
    </citation>
    <scope>NUCLEOTIDE SEQUENCE [LARGE SCALE GENOMIC DNA]</scope>
    <source>
        <strain evidence="2">42_110</strain>
    </source>
</reference>
<dbReference type="EMBL" id="ATCN01000783">
    <property type="protein sequence ID" value="EPR78443.1"/>
    <property type="molecule type" value="Genomic_DNA"/>
</dbReference>
<sequence length="333" mass="39266">MNVQYLIALEIILRFIQKQYWIELRIYIEEERNRIYKKDNQTLDLIEDGAKNLLDFIQELLKKKHDINIRKLLRENGYDDLEENLSDLSGSDDEVSSLKNVAIKKIEKKFVKNLIRKVEKKMIKQVEKKALIMVGKKTAKGVAKKVGLSFVPVLGPFLAVADTVSTVYDVVSTVKDIKDSFDLIGNVNKIEDLIKKEQKKIFENIKCGSIESLTRCEKYIKKFQTILHEQENDLTTQLKDLKERLKQQLIHIKNDVCYKKSTLFLKYVYFYYVEICIQNLYNDKDFFEFISKHTDETIENLAKHKTELFNEYISYLSLLDELYINIAREMKFG</sequence>